<dbReference type="Pfam" id="PF00248">
    <property type="entry name" value="Aldo_ket_red"/>
    <property type="match status" value="1"/>
</dbReference>
<dbReference type="InterPro" id="IPR050791">
    <property type="entry name" value="Aldo-Keto_reductase"/>
</dbReference>
<dbReference type="InterPro" id="IPR036812">
    <property type="entry name" value="NAD(P)_OxRdtase_dom_sf"/>
</dbReference>
<evidence type="ECO:0000256" key="1">
    <source>
        <dbReference type="ARBA" id="ARBA00023002"/>
    </source>
</evidence>
<keyword evidence="1" id="KW-0560">Oxidoreductase</keyword>
<sequence length="330" mass="35615">MPSLAGKQVGSIGLGLMGLTWRETLPSQDQAFATLRAAIANGCTCWNGAEFYGAPEYNSLVLLERYFAAYPEDADKVVLTIKGGINPDTHQLDASPANTRRTIDDCLAQLKGRKKIDVFQFGRRDPKVPLEVTFGVMKEYIDAGKIGGIGLSEVRAETIHEAVKHADIAAVEAELSMFSPDILDNGVAAACAQYGIPIIAYSPMGRGILTGQVKFSDIPADSLLLKFGFPRFQEANFEKNVPFVKRVMEVAARKGCTPGQLAVSWTVAQARRLGPGATIVPIPGSSTPERVAENGTLVDVTDDELEELDGILKAFTIAGERWPPIFETNT</sequence>
<dbReference type="PANTHER" id="PTHR43625:SF78">
    <property type="entry name" value="PYRIDOXAL REDUCTASE-RELATED"/>
    <property type="match status" value="1"/>
</dbReference>
<dbReference type="SUPFAM" id="SSF51430">
    <property type="entry name" value="NAD(P)-linked oxidoreductase"/>
    <property type="match status" value="1"/>
</dbReference>
<name>A0ABR4LFM1_9EURO</name>
<organism evidence="3 4">
    <name type="scientific">Aspergillus lucknowensis</name>
    <dbReference type="NCBI Taxonomy" id="176173"/>
    <lineage>
        <taxon>Eukaryota</taxon>
        <taxon>Fungi</taxon>
        <taxon>Dikarya</taxon>
        <taxon>Ascomycota</taxon>
        <taxon>Pezizomycotina</taxon>
        <taxon>Eurotiomycetes</taxon>
        <taxon>Eurotiomycetidae</taxon>
        <taxon>Eurotiales</taxon>
        <taxon>Aspergillaceae</taxon>
        <taxon>Aspergillus</taxon>
        <taxon>Aspergillus subgen. Nidulantes</taxon>
    </lineage>
</organism>
<gene>
    <name evidence="3" type="ORF">BJX67DRAFT_375429</name>
</gene>
<evidence type="ECO:0000313" key="3">
    <source>
        <dbReference type="EMBL" id="KAL2862197.1"/>
    </source>
</evidence>
<keyword evidence="4" id="KW-1185">Reference proteome</keyword>
<accession>A0ABR4LFM1</accession>
<reference evidence="3 4" key="1">
    <citation type="submission" date="2024-07" db="EMBL/GenBank/DDBJ databases">
        <title>Section-level genome sequencing and comparative genomics of Aspergillus sections Usti and Cavernicolus.</title>
        <authorList>
            <consortium name="Lawrence Berkeley National Laboratory"/>
            <person name="Nybo J.L."/>
            <person name="Vesth T.C."/>
            <person name="Theobald S."/>
            <person name="Frisvad J.C."/>
            <person name="Larsen T.O."/>
            <person name="Kjaerboelling I."/>
            <person name="Rothschild-Mancinelli K."/>
            <person name="Lyhne E.K."/>
            <person name="Kogle M.E."/>
            <person name="Barry K."/>
            <person name="Clum A."/>
            <person name="Na H."/>
            <person name="Ledsgaard L."/>
            <person name="Lin J."/>
            <person name="Lipzen A."/>
            <person name="Kuo A."/>
            <person name="Riley R."/>
            <person name="Mondo S."/>
            <person name="Labutti K."/>
            <person name="Haridas S."/>
            <person name="Pangalinan J."/>
            <person name="Salamov A.A."/>
            <person name="Simmons B.A."/>
            <person name="Magnuson J.K."/>
            <person name="Chen J."/>
            <person name="Drula E."/>
            <person name="Henrissat B."/>
            <person name="Wiebenga A."/>
            <person name="Lubbers R.J."/>
            <person name="Gomes A.C."/>
            <person name="Macurrencykelacurrency M.R."/>
            <person name="Stajich J."/>
            <person name="Grigoriev I.V."/>
            <person name="Mortensen U.H."/>
            <person name="De Vries R.P."/>
            <person name="Baker S.E."/>
            <person name="Andersen M.R."/>
        </authorList>
    </citation>
    <scope>NUCLEOTIDE SEQUENCE [LARGE SCALE GENOMIC DNA]</scope>
    <source>
        <strain evidence="3 4">CBS 449.75</strain>
    </source>
</reference>
<dbReference type="PANTHER" id="PTHR43625">
    <property type="entry name" value="AFLATOXIN B1 ALDEHYDE REDUCTASE"/>
    <property type="match status" value="1"/>
</dbReference>
<dbReference type="Gene3D" id="3.20.20.100">
    <property type="entry name" value="NADP-dependent oxidoreductase domain"/>
    <property type="match status" value="1"/>
</dbReference>
<dbReference type="RefSeq" id="XP_070881176.1">
    <property type="nucleotide sequence ID" value="XM_071031690.1"/>
</dbReference>
<comment type="caution">
    <text evidence="3">The sequence shown here is derived from an EMBL/GenBank/DDBJ whole genome shotgun (WGS) entry which is preliminary data.</text>
</comment>
<dbReference type="GeneID" id="98146762"/>
<dbReference type="EMBL" id="JBFXLQ010000071">
    <property type="protein sequence ID" value="KAL2862197.1"/>
    <property type="molecule type" value="Genomic_DNA"/>
</dbReference>
<protein>
    <submittedName>
        <fullName evidence="3">NADP-dependent oxidoreductase domain-containing protein</fullName>
    </submittedName>
</protein>
<evidence type="ECO:0000259" key="2">
    <source>
        <dbReference type="Pfam" id="PF00248"/>
    </source>
</evidence>
<dbReference type="InterPro" id="IPR023210">
    <property type="entry name" value="NADP_OxRdtase_dom"/>
</dbReference>
<dbReference type="CDD" id="cd19077">
    <property type="entry name" value="AKR_AKR8A1-2"/>
    <property type="match status" value="1"/>
</dbReference>
<feature type="domain" description="NADP-dependent oxidoreductase" evidence="2">
    <location>
        <begin position="12"/>
        <end position="312"/>
    </location>
</feature>
<evidence type="ECO:0000313" key="4">
    <source>
        <dbReference type="Proteomes" id="UP001610432"/>
    </source>
</evidence>
<dbReference type="Proteomes" id="UP001610432">
    <property type="component" value="Unassembled WGS sequence"/>
</dbReference>
<proteinExistence type="predicted"/>